<protein>
    <submittedName>
        <fullName evidence="6">Putative transmembrane signal transduction receptor and sigma-54 dependent response regulator</fullName>
    </submittedName>
</protein>
<evidence type="ECO:0000256" key="2">
    <source>
        <dbReference type="ARBA" id="ARBA00022840"/>
    </source>
</evidence>
<keyword evidence="2" id="KW-0067">ATP-binding</keyword>
<feature type="coiled-coil region" evidence="3">
    <location>
        <begin position="398"/>
        <end position="460"/>
    </location>
</feature>
<name>A0A330L2P2_9BACT</name>
<dbReference type="Gene3D" id="1.10.8.60">
    <property type="match status" value="1"/>
</dbReference>
<evidence type="ECO:0000259" key="5">
    <source>
        <dbReference type="PROSITE" id="PS50045"/>
    </source>
</evidence>
<dbReference type="SUPFAM" id="SSF52540">
    <property type="entry name" value="P-loop containing nucleoside triphosphate hydrolases"/>
    <property type="match status" value="1"/>
</dbReference>
<dbReference type="InterPro" id="IPR002078">
    <property type="entry name" value="Sigma_54_int"/>
</dbReference>
<keyword evidence="6" id="KW-0675">Receptor</keyword>
<keyword evidence="4" id="KW-1133">Transmembrane helix</keyword>
<dbReference type="InterPro" id="IPR027417">
    <property type="entry name" value="P-loop_NTPase"/>
</dbReference>
<dbReference type="OrthoDB" id="9762556at2"/>
<sequence>MFHRHTLWRHFITSLPLQALTIGILATLLAKLLWLAAPATFTALDWTVYDTWLRHRAPIAVSPALTIIARDPVSEAQFGAGSWDRAILAQLITTAHETGAAAIGIDHRFNQASPPHLGGAASDALLLEATTAAGHLVTVFADEAPPAMDAIMQGHLILSPHSDHVARSLPFFVEHGSQTLPAFGLALFSLTKNQPLPHETGATGLVNAVGNGTLADLPTIPLSNVWGAIQRHDSTALDGWMKDKVVVILSQPPAQNLWLLPTGQSVDGMTAHLQFLNSLLTDNRLCQTGPLGRAGITMVFAAFIAWCLLRFHGSISLVFAAGVIALYAALTAAVLGGLHLVLPVALPLTAALIVLLGTTAWTHLTAGQRMMLLEQDMLRIQQDTAAVREALVLRESRADALQEDLDAAKAAAAQSAGQRQDLARATESLRAELADVQMQEQTAREQLEGLERQLHDLRAAGSESETIGDTALTQLAIECRQLGIMTRDASLLRLFRDVKKGAGSPLTVLFLGEPGTGKELFARAVHRLSPRSSRTFIAVNMAAISPELFESELFGHTKGSFTGATADRRGYFELANHGTIFLDEIGDLRLDHQSKLLRVLQEKSFYRVGATMPTTVDVRIVAATNRDLQRGVSEGWFREDLYFRLKGLVFRLPPLRERAADIPLLADVCLAEIAGQMSRPTPKLSNEALHLLTEYAWPGNVREFRHALERAVALSDDPVLTRSAFSLEGAGATPTLPLLNPSRLLPEPAGDAAVLGCLRQHGFDMQATAKTLGWDRSTVTQRLKGLCFQALVESNGDQAKAALAIAGDPTYLRTVELKLLDYHNHLLSVIAPFKTADEALADCTRRFKNLPDRHFASVDTLVRDHFAKIPPP</sequence>
<dbReference type="Pfam" id="PF00158">
    <property type="entry name" value="Sigma54_activat"/>
    <property type="match status" value="1"/>
</dbReference>
<proteinExistence type="predicted"/>
<feature type="transmembrane region" description="Helical" evidence="4">
    <location>
        <begin position="12"/>
        <end position="34"/>
    </location>
</feature>
<dbReference type="InterPro" id="IPR003593">
    <property type="entry name" value="AAA+_ATPase"/>
</dbReference>
<gene>
    <name evidence="6" type="ORF">NITLEN_10549</name>
</gene>
<reference evidence="7" key="1">
    <citation type="submission" date="2018-04" db="EMBL/GenBank/DDBJ databases">
        <authorList>
            <person name="Lucker S."/>
            <person name="Sakoula D."/>
        </authorList>
    </citation>
    <scope>NUCLEOTIDE SEQUENCE [LARGE SCALE GENOMIC DNA]</scope>
</reference>
<dbReference type="SMART" id="SM01080">
    <property type="entry name" value="CHASE2"/>
    <property type="match status" value="1"/>
</dbReference>
<dbReference type="InterPro" id="IPR058031">
    <property type="entry name" value="AAA_lid_NorR"/>
</dbReference>
<organism evidence="6 7">
    <name type="scientific">Nitrospira lenta</name>
    <dbReference type="NCBI Taxonomy" id="1436998"/>
    <lineage>
        <taxon>Bacteria</taxon>
        <taxon>Pseudomonadati</taxon>
        <taxon>Nitrospirota</taxon>
        <taxon>Nitrospiria</taxon>
        <taxon>Nitrospirales</taxon>
        <taxon>Nitrospiraceae</taxon>
        <taxon>Nitrospira</taxon>
    </lineage>
</organism>
<dbReference type="RefSeq" id="WP_121987990.1">
    <property type="nucleotide sequence ID" value="NZ_OUNR01000001.1"/>
</dbReference>
<feature type="transmembrane region" description="Helical" evidence="4">
    <location>
        <begin position="316"/>
        <end position="338"/>
    </location>
</feature>
<keyword evidence="1" id="KW-0547">Nucleotide-binding</keyword>
<dbReference type="Pfam" id="PF05226">
    <property type="entry name" value="CHASE2"/>
    <property type="match status" value="1"/>
</dbReference>
<dbReference type="PANTHER" id="PTHR32071">
    <property type="entry name" value="TRANSCRIPTIONAL REGULATORY PROTEIN"/>
    <property type="match status" value="1"/>
</dbReference>
<feature type="transmembrane region" description="Helical" evidence="4">
    <location>
        <begin position="344"/>
        <end position="364"/>
    </location>
</feature>
<dbReference type="AlphaFoldDB" id="A0A330L2P2"/>
<dbReference type="Gene3D" id="3.40.50.300">
    <property type="entry name" value="P-loop containing nucleotide triphosphate hydrolases"/>
    <property type="match status" value="1"/>
</dbReference>
<dbReference type="EMBL" id="OUNR01000001">
    <property type="protein sequence ID" value="SPP63463.1"/>
    <property type="molecule type" value="Genomic_DNA"/>
</dbReference>
<dbReference type="GO" id="GO:0005524">
    <property type="term" value="F:ATP binding"/>
    <property type="evidence" value="ECO:0007669"/>
    <property type="project" value="UniProtKB-KW"/>
</dbReference>
<dbReference type="PANTHER" id="PTHR32071:SF77">
    <property type="entry name" value="TRANSCRIPTIONAL REGULATORY PROTEIN"/>
    <property type="match status" value="1"/>
</dbReference>
<evidence type="ECO:0000313" key="6">
    <source>
        <dbReference type="EMBL" id="SPP63463.1"/>
    </source>
</evidence>
<keyword evidence="3" id="KW-0175">Coiled coil</keyword>
<dbReference type="Pfam" id="PF25601">
    <property type="entry name" value="AAA_lid_14"/>
    <property type="match status" value="1"/>
</dbReference>
<dbReference type="CDD" id="cd00009">
    <property type="entry name" value="AAA"/>
    <property type="match status" value="1"/>
</dbReference>
<dbReference type="FunFam" id="3.40.50.300:FF:000006">
    <property type="entry name" value="DNA-binding transcriptional regulator NtrC"/>
    <property type="match status" value="1"/>
</dbReference>
<dbReference type="InterPro" id="IPR007890">
    <property type="entry name" value="CHASE2"/>
</dbReference>
<evidence type="ECO:0000256" key="3">
    <source>
        <dbReference type="SAM" id="Coils"/>
    </source>
</evidence>
<evidence type="ECO:0000256" key="1">
    <source>
        <dbReference type="ARBA" id="ARBA00022741"/>
    </source>
</evidence>
<keyword evidence="4" id="KW-0472">Membrane</keyword>
<accession>A0A330L2P2</accession>
<keyword evidence="4 6" id="KW-0812">Transmembrane</keyword>
<evidence type="ECO:0000313" key="7">
    <source>
        <dbReference type="Proteomes" id="UP000248168"/>
    </source>
</evidence>
<keyword evidence="7" id="KW-1185">Reference proteome</keyword>
<dbReference type="InParanoid" id="A0A330L2P2"/>
<dbReference type="PROSITE" id="PS50045">
    <property type="entry name" value="SIGMA54_INTERACT_4"/>
    <property type="match status" value="1"/>
</dbReference>
<evidence type="ECO:0000256" key="4">
    <source>
        <dbReference type="SAM" id="Phobius"/>
    </source>
</evidence>
<feature type="transmembrane region" description="Helical" evidence="4">
    <location>
        <begin position="291"/>
        <end position="309"/>
    </location>
</feature>
<feature type="domain" description="Sigma-54 factor interaction" evidence="5">
    <location>
        <begin position="484"/>
        <end position="713"/>
    </location>
</feature>
<dbReference type="GO" id="GO:0006355">
    <property type="term" value="P:regulation of DNA-templated transcription"/>
    <property type="evidence" value="ECO:0007669"/>
    <property type="project" value="InterPro"/>
</dbReference>
<dbReference type="SMART" id="SM00382">
    <property type="entry name" value="AAA"/>
    <property type="match status" value="1"/>
</dbReference>
<dbReference type="Proteomes" id="UP000248168">
    <property type="component" value="Unassembled WGS sequence"/>
</dbReference>